<dbReference type="Pfam" id="PF00069">
    <property type="entry name" value="Pkinase"/>
    <property type="match status" value="1"/>
</dbReference>
<evidence type="ECO:0000256" key="1">
    <source>
        <dbReference type="SAM" id="MobiDB-lite"/>
    </source>
</evidence>
<evidence type="ECO:0000259" key="2">
    <source>
        <dbReference type="PROSITE" id="PS50011"/>
    </source>
</evidence>
<keyword evidence="4" id="KW-1185">Reference proteome</keyword>
<sequence>MVPELVLLAEKNKILPDDLGIPAEVRGFLLWYQFKPLVSLLRGNEPYLFLEFESSSTRGDKSRMFFYGSGMTGKVELFLMYEKDERIQHVQLVYSLNSLESRLEFFATIYNIIDRDPIPNLSQTISNLIQPLIKLAPKSAISNLPSKPAAKRGRRVVPDPSITAEAGNRNDDAESRKRSPSKRQKKNNGAASPGGPVVDKKWPDDEGGDDGSGNPGRRGREGGRRGGAGAEPGFGAGNTANGIVTRAKAKGAQEGEMESAQAAQEILTQEGYNRVLVLHGNILTMTKDSFAARKTNLVAKIVRSNSEQKFYRRHLKHPNVIKAEAIIPTPYVWNIVVLPELVSLESSLNHKTSFTFLAISGMCNGLGNGLQFLHDHRIAHMDIKPSNLVYHPTTFTLQIIDLNLAIWVRNSNQTVTGSQGTPGWMAPEVVSGSPFKPLLADLFSCGIVLYRLVDVVWPEPNEVAETDRIRDFSRGFMDPEPSLRPSLKSFTRRKFRAVNH</sequence>
<feature type="region of interest" description="Disordered" evidence="1">
    <location>
        <begin position="143"/>
        <end position="241"/>
    </location>
</feature>
<dbReference type="InterPro" id="IPR011009">
    <property type="entry name" value="Kinase-like_dom_sf"/>
</dbReference>
<accession>A0A8H5G188</accession>
<feature type="domain" description="Protein kinase" evidence="2">
    <location>
        <begin position="230"/>
        <end position="500"/>
    </location>
</feature>
<dbReference type="GO" id="GO:0005524">
    <property type="term" value="F:ATP binding"/>
    <property type="evidence" value="ECO:0007669"/>
    <property type="project" value="InterPro"/>
</dbReference>
<proteinExistence type="predicted"/>
<comment type="caution">
    <text evidence="3">The sequence shown here is derived from an EMBL/GenBank/DDBJ whole genome shotgun (WGS) entry which is preliminary data.</text>
</comment>
<dbReference type="OrthoDB" id="4062651at2759"/>
<dbReference type="PROSITE" id="PS50011">
    <property type="entry name" value="PROTEIN_KINASE_DOM"/>
    <property type="match status" value="1"/>
</dbReference>
<gene>
    <name evidence="3" type="ORF">D9757_012461</name>
</gene>
<feature type="compositionally biased region" description="Basic and acidic residues" evidence="1">
    <location>
        <begin position="168"/>
        <end position="177"/>
    </location>
</feature>
<dbReference type="InterPro" id="IPR008271">
    <property type="entry name" value="Ser/Thr_kinase_AS"/>
</dbReference>
<dbReference type="PANTHER" id="PTHR24347">
    <property type="entry name" value="SERINE/THREONINE-PROTEIN KINASE"/>
    <property type="match status" value="1"/>
</dbReference>
<reference evidence="3 4" key="1">
    <citation type="journal article" date="2020" name="ISME J.">
        <title>Uncovering the hidden diversity of litter-decomposition mechanisms in mushroom-forming fungi.</title>
        <authorList>
            <person name="Floudas D."/>
            <person name="Bentzer J."/>
            <person name="Ahren D."/>
            <person name="Johansson T."/>
            <person name="Persson P."/>
            <person name="Tunlid A."/>
        </authorList>
    </citation>
    <scope>NUCLEOTIDE SEQUENCE [LARGE SCALE GENOMIC DNA]</scope>
    <source>
        <strain evidence="3 4">CBS 406.79</strain>
    </source>
</reference>
<dbReference type="GO" id="GO:0004672">
    <property type="term" value="F:protein kinase activity"/>
    <property type="evidence" value="ECO:0007669"/>
    <property type="project" value="InterPro"/>
</dbReference>
<dbReference type="PROSITE" id="PS00108">
    <property type="entry name" value="PROTEIN_KINASE_ST"/>
    <property type="match status" value="1"/>
</dbReference>
<dbReference type="InterPro" id="IPR000719">
    <property type="entry name" value="Prot_kinase_dom"/>
</dbReference>
<dbReference type="EMBL" id="JAACJN010000247">
    <property type="protein sequence ID" value="KAF5356460.1"/>
    <property type="molecule type" value="Genomic_DNA"/>
</dbReference>
<feature type="compositionally biased region" description="Gly residues" evidence="1">
    <location>
        <begin position="225"/>
        <end position="236"/>
    </location>
</feature>
<evidence type="ECO:0000313" key="3">
    <source>
        <dbReference type="EMBL" id="KAF5356460.1"/>
    </source>
</evidence>
<dbReference type="Gene3D" id="1.10.510.10">
    <property type="entry name" value="Transferase(Phosphotransferase) domain 1"/>
    <property type="match status" value="1"/>
</dbReference>
<evidence type="ECO:0000313" key="4">
    <source>
        <dbReference type="Proteomes" id="UP000518752"/>
    </source>
</evidence>
<protein>
    <recommendedName>
        <fullName evidence="2">Protein kinase domain-containing protein</fullName>
    </recommendedName>
</protein>
<dbReference type="SUPFAM" id="SSF56112">
    <property type="entry name" value="Protein kinase-like (PK-like)"/>
    <property type="match status" value="1"/>
</dbReference>
<dbReference type="Proteomes" id="UP000518752">
    <property type="component" value="Unassembled WGS sequence"/>
</dbReference>
<organism evidence="3 4">
    <name type="scientific">Collybiopsis confluens</name>
    <dbReference type="NCBI Taxonomy" id="2823264"/>
    <lineage>
        <taxon>Eukaryota</taxon>
        <taxon>Fungi</taxon>
        <taxon>Dikarya</taxon>
        <taxon>Basidiomycota</taxon>
        <taxon>Agaricomycotina</taxon>
        <taxon>Agaricomycetes</taxon>
        <taxon>Agaricomycetidae</taxon>
        <taxon>Agaricales</taxon>
        <taxon>Marasmiineae</taxon>
        <taxon>Omphalotaceae</taxon>
        <taxon>Collybiopsis</taxon>
    </lineage>
</organism>
<dbReference type="AlphaFoldDB" id="A0A8H5G188"/>
<dbReference type="SMART" id="SM00220">
    <property type="entry name" value="S_TKc"/>
    <property type="match status" value="1"/>
</dbReference>
<name>A0A8H5G188_9AGAR</name>